<keyword evidence="4" id="KW-0347">Helicase</keyword>
<dbReference type="SMART" id="SM00490">
    <property type="entry name" value="HELICc"/>
    <property type="match status" value="1"/>
</dbReference>
<keyword evidence="4" id="KW-0067">ATP-binding</keyword>
<dbReference type="Pfam" id="PF00176">
    <property type="entry name" value="SNF2-rel_dom"/>
    <property type="match status" value="1"/>
</dbReference>
<dbReference type="Gene3D" id="3.40.50.10810">
    <property type="entry name" value="Tandem AAA-ATPase domain"/>
    <property type="match status" value="1"/>
</dbReference>
<dbReference type="Pfam" id="PF00271">
    <property type="entry name" value="Helicase_C"/>
    <property type="match status" value="1"/>
</dbReference>
<evidence type="ECO:0000256" key="1">
    <source>
        <dbReference type="ARBA" id="ARBA00022801"/>
    </source>
</evidence>
<keyword evidence="4" id="KW-0547">Nucleotide-binding</keyword>
<comment type="caution">
    <text evidence="4">The sequence shown here is derived from an EMBL/GenBank/DDBJ whole genome shotgun (WGS) entry which is preliminary data.</text>
</comment>
<reference evidence="4" key="1">
    <citation type="submission" date="2021-04" db="EMBL/GenBank/DDBJ databases">
        <title>Proteiniclasticum sedimins sp. nov., an obligate anaerobic bacterium isolated from anaerobic sludge.</title>
        <authorList>
            <person name="Liu J."/>
        </authorList>
    </citation>
    <scope>NUCLEOTIDE SEQUENCE</scope>
    <source>
        <strain evidence="4">BAD-10</strain>
    </source>
</reference>
<evidence type="ECO:0000313" key="4">
    <source>
        <dbReference type="EMBL" id="MBR0576250.1"/>
    </source>
</evidence>
<dbReference type="InterPro" id="IPR001650">
    <property type="entry name" value="Helicase_C-like"/>
</dbReference>
<evidence type="ECO:0000313" key="5">
    <source>
        <dbReference type="Proteomes" id="UP000675379"/>
    </source>
</evidence>
<dbReference type="InterPro" id="IPR000330">
    <property type="entry name" value="SNF2_N"/>
</dbReference>
<dbReference type="InterPro" id="IPR049730">
    <property type="entry name" value="SNF2/RAD54-like_C"/>
</dbReference>
<dbReference type="GO" id="GO:0016787">
    <property type="term" value="F:hydrolase activity"/>
    <property type="evidence" value="ECO:0007669"/>
    <property type="project" value="UniProtKB-KW"/>
</dbReference>
<dbReference type="InterPro" id="IPR038718">
    <property type="entry name" value="SNF2-like_sf"/>
</dbReference>
<gene>
    <name evidence="4" type="ORF">KCG48_07820</name>
</gene>
<keyword evidence="1" id="KW-0378">Hydrolase</keyword>
<proteinExistence type="predicted"/>
<dbReference type="GO" id="GO:0005524">
    <property type="term" value="F:ATP binding"/>
    <property type="evidence" value="ECO:0007669"/>
    <property type="project" value="InterPro"/>
</dbReference>
<organism evidence="4 5">
    <name type="scientific">Proteiniclasticum sediminis</name>
    <dbReference type="NCBI Taxonomy" id="2804028"/>
    <lineage>
        <taxon>Bacteria</taxon>
        <taxon>Bacillati</taxon>
        <taxon>Bacillota</taxon>
        <taxon>Clostridia</taxon>
        <taxon>Eubacteriales</taxon>
        <taxon>Clostridiaceae</taxon>
        <taxon>Proteiniclasticum</taxon>
    </lineage>
</organism>
<evidence type="ECO:0000259" key="2">
    <source>
        <dbReference type="PROSITE" id="PS51192"/>
    </source>
</evidence>
<dbReference type="SMART" id="SM00487">
    <property type="entry name" value="DEXDc"/>
    <property type="match status" value="1"/>
</dbReference>
<dbReference type="AlphaFoldDB" id="A0A941HQQ5"/>
<dbReference type="PANTHER" id="PTHR45766">
    <property type="entry name" value="DNA ANNEALING HELICASE AND ENDONUCLEASE ZRANB3 FAMILY MEMBER"/>
    <property type="match status" value="1"/>
</dbReference>
<dbReference type="Proteomes" id="UP000675379">
    <property type="component" value="Unassembled WGS sequence"/>
</dbReference>
<dbReference type="GO" id="GO:0004386">
    <property type="term" value="F:helicase activity"/>
    <property type="evidence" value="ECO:0007669"/>
    <property type="project" value="UniProtKB-KW"/>
</dbReference>
<keyword evidence="5" id="KW-1185">Reference proteome</keyword>
<sequence>MLRERMYVRCPADIESMTDPRVFVCGQITKIDEFKKTVTVKIHDPFDFLLFFEDMPKGLVEVPIGIVDHCSMFPNSEVMVRGERCTILSEQQSKDGFYYYYVQNVTNKTVYRVSEKEITASFTNGKIDPTIQLQRYEFQNPCWYMGHAVVSRSMNILKNSIYGFKELAGSKIYLLPHQVNTIMRCLQQSPCRYMLADEVGMGKTIEAISILKIFMQNHANRNALIVVPETLKEQWKTELLLKFNISVGIGRSNNTVTIKSISEISSIDLSEQWDFVIIDEVHRYLPNKAQYSVLHKISLAASNILILSATPVQQRKEEYLDLLRLLQPEKYDSFNLDHFSELVNKQSKIIQKTALILDNVGDYEEEIGNAIESGIDPHDSEECRELFEEIYDDLEVICNELSDKKLTSILQKISYEDEKLGVQQIKVIISYICSNYQIESNIIRNRRKILEINDDGTRLLPSRELSTISYALDADKNYYEAVCYQILTDLLTKNAGVIEVETVIKPLLGAFFSSPWAFSSQVKKIFKSFKNISIELLNYADKWVVAEDHLVNNISEVLDDPGAYESDLCTRLVSVMNLLFDELFDKKIVVFTNYIETFEAYRNAMEKVFPAEEISFFSAGLSSSEVELNAYRFQNEATCRIMLCDYTGGEGRNFQCADYIVHIDLPWDANMIEQRIGRLDRLERDPSRSIVTSVVVHTVNTFEEALFKFWSNGLKIFTQSLSGMEIIMKDINNEITAAVEKDFKYGLFERVPKIIDLADSMRETIRKEQNYDAASFIFRPMYVELKRLIDYYAKNENDLFASTMTNWASLAGFRGFGGNSGVVTYTSASFSPKSAINSQLIPPRWNDYLNSSQNKFLNSVNDAYNKSKEIKSYDRAIKGTFIRKKAIENDYLHFFAPGDEVFDCIVNNAINSCKGKSSAFAVPSEIDWKGFIFTWSIAPNEAYLLDNGVSAHALGPYRNFMMSEQVVVASSLENPDSISDDAVVREFVKIVNAGFNKGKTIHLGKRSRSARYLNDKITGATNVSWFKAEYPEEVWLEIIANANKSAYEKAFSQFKHRSNIRGAREEMERTLSARIANSEFYGVSDDTIDALKKEQDVLIEAIKRPKVALDSVAFVWMVKEANGQVET</sequence>
<dbReference type="RefSeq" id="WP_211801097.1">
    <property type="nucleotide sequence ID" value="NZ_JAGSCS010000009.1"/>
</dbReference>
<feature type="domain" description="Helicase C-terminal" evidence="3">
    <location>
        <begin position="575"/>
        <end position="732"/>
    </location>
</feature>
<dbReference type="PROSITE" id="PS51194">
    <property type="entry name" value="HELICASE_CTER"/>
    <property type="match status" value="1"/>
</dbReference>
<dbReference type="PROSITE" id="PS51192">
    <property type="entry name" value="HELICASE_ATP_BIND_1"/>
    <property type="match status" value="1"/>
</dbReference>
<dbReference type="PANTHER" id="PTHR45766:SF6">
    <property type="entry name" value="SWI_SNF-RELATED MATRIX-ASSOCIATED ACTIN-DEPENDENT REGULATOR OF CHROMATIN SUBFAMILY A-LIKE PROTEIN 1"/>
    <property type="match status" value="1"/>
</dbReference>
<evidence type="ECO:0000259" key="3">
    <source>
        <dbReference type="PROSITE" id="PS51194"/>
    </source>
</evidence>
<name>A0A941HQQ5_9CLOT</name>
<dbReference type="SUPFAM" id="SSF52540">
    <property type="entry name" value="P-loop containing nucleoside triphosphate hydrolases"/>
    <property type="match status" value="2"/>
</dbReference>
<feature type="domain" description="Helicase ATP-binding" evidence="2">
    <location>
        <begin position="184"/>
        <end position="329"/>
    </location>
</feature>
<dbReference type="InterPro" id="IPR014001">
    <property type="entry name" value="Helicase_ATP-bd"/>
</dbReference>
<protein>
    <submittedName>
        <fullName evidence="4">DEAD/DEAH box helicase family protein</fullName>
    </submittedName>
</protein>
<dbReference type="InterPro" id="IPR027417">
    <property type="entry name" value="P-loop_NTPase"/>
</dbReference>
<dbReference type="Gene3D" id="3.40.50.300">
    <property type="entry name" value="P-loop containing nucleotide triphosphate hydrolases"/>
    <property type="match status" value="1"/>
</dbReference>
<dbReference type="EMBL" id="JAGSCS010000009">
    <property type="protein sequence ID" value="MBR0576250.1"/>
    <property type="molecule type" value="Genomic_DNA"/>
</dbReference>
<accession>A0A941HQQ5</accession>
<dbReference type="CDD" id="cd18793">
    <property type="entry name" value="SF2_C_SNF"/>
    <property type="match status" value="1"/>
</dbReference>